<keyword evidence="4" id="KW-0235">DNA replication</keyword>
<feature type="domain" description="Nuclease SbcCD subunit D C-terminal" evidence="6">
    <location>
        <begin position="288"/>
        <end position="376"/>
    </location>
</feature>
<comment type="subunit">
    <text evidence="2 4">Heterodimer of SbcC and SbcD.</text>
</comment>
<evidence type="ECO:0000256" key="4">
    <source>
        <dbReference type="RuleBase" id="RU363069"/>
    </source>
</evidence>
<dbReference type="InterPro" id="IPR050535">
    <property type="entry name" value="DNA_Repair-Maintenance_Comp"/>
</dbReference>
<evidence type="ECO:0000313" key="7">
    <source>
        <dbReference type="EMBL" id="BEH03159.1"/>
    </source>
</evidence>
<dbReference type="Gene3D" id="3.60.21.10">
    <property type="match status" value="1"/>
</dbReference>
<dbReference type="GO" id="GO:0008408">
    <property type="term" value="F:3'-5' exonuclease activity"/>
    <property type="evidence" value="ECO:0007669"/>
    <property type="project" value="InterPro"/>
</dbReference>
<reference evidence="7" key="1">
    <citation type="journal article" date="2024" name="Int. J. Syst. Evol. Microbiol.">
        <title>Brooklawnia propionicigenes sp. nov., a facultatively anaerobic, propionate-producing bacterium isolated from a methanogenic reactor treating waste from cattle farms.</title>
        <authorList>
            <person name="Akita Y."/>
            <person name="Ueki A."/>
            <person name="Tonouchi A."/>
            <person name="Sugawara Y."/>
            <person name="Honma S."/>
            <person name="Kaku N."/>
            <person name="Ueki K."/>
        </authorList>
    </citation>
    <scope>NUCLEOTIDE SEQUENCE</scope>
    <source>
        <strain evidence="7">SH051</strain>
    </source>
</reference>
<evidence type="ECO:0000259" key="5">
    <source>
        <dbReference type="Pfam" id="PF00149"/>
    </source>
</evidence>
<keyword evidence="4" id="KW-0378">Hydrolase</keyword>
<dbReference type="GO" id="GO:0004519">
    <property type="term" value="F:endonuclease activity"/>
    <property type="evidence" value="ECO:0007669"/>
    <property type="project" value="UniProtKB-KW"/>
</dbReference>
<organism evidence="7 8">
    <name type="scientific">Brooklawnia propionicigenes</name>
    <dbReference type="NCBI Taxonomy" id="3041175"/>
    <lineage>
        <taxon>Bacteria</taxon>
        <taxon>Bacillati</taxon>
        <taxon>Actinomycetota</taxon>
        <taxon>Actinomycetes</taxon>
        <taxon>Propionibacteriales</taxon>
        <taxon>Propionibacteriaceae</taxon>
        <taxon>Brooklawnia</taxon>
    </lineage>
</organism>
<evidence type="ECO:0000256" key="2">
    <source>
        <dbReference type="ARBA" id="ARBA00011322"/>
    </source>
</evidence>
<comment type="similarity">
    <text evidence="1 4">Belongs to the SbcD family.</text>
</comment>
<dbReference type="GO" id="GO:0006260">
    <property type="term" value="P:DNA replication"/>
    <property type="evidence" value="ECO:0007669"/>
    <property type="project" value="UniProtKB-KW"/>
</dbReference>
<feature type="domain" description="Calcineurin-like phosphoesterase" evidence="5">
    <location>
        <begin position="22"/>
        <end position="239"/>
    </location>
</feature>
<keyword evidence="4 7" id="KW-0269">Exonuclease</keyword>
<gene>
    <name evidence="4" type="primary">sbcD</name>
    <name evidence="7" type="ORF">brsh051_24400</name>
</gene>
<dbReference type="KEGG" id="broo:brsh051_24400"/>
<name>A0AAN0MIH5_9ACTN</name>
<sequence length="405" mass="44017">MRLAEEAGAKLSDPRSRVLSVRILHTSDWHIGRTFHGWSTLDALRVVFDAMIAAVRDNHVDVVVVAGDVFDSSTPSAEAVTMLDEVLLGLRKAGARVVASSGNHDSAARLGAKAAFAAAAGVFVQTKPQQIAEPVTITDDHGPVHFYAIPFLDPAKMRTEWPDAEPMRSQADALRHAMHLVRADAAARDGRSVVLAHTFVQGAEDAVYDSQRDILGGLDKVSVPTFRGVDYAALGHIHGRMTLDKQVRYAGAPLHYSFSEAGKPRGGWLVDLDAHGFAGAQWLDLPVPRPLAELRGTLDDLLSNPGYDSLHDHWISAVLTDNEHPMDAMRKLQARFPHCALLRHEPAQISADDGVSYTELVRGKTDLELIGAFLTRVRNGIASDATEADLLRETISGYENQSLRG</sequence>
<evidence type="ECO:0000256" key="1">
    <source>
        <dbReference type="ARBA" id="ARBA00010555"/>
    </source>
</evidence>
<dbReference type="SUPFAM" id="SSF56300">
    <property type="entry name" value="Metallo-dependent phosphatases"/>
    <property type="match status" value="1"/>
</dbReference>
<proteinExistence type="inferred from homology"/>
<dbReference type="PANTHER" id="PTHR30337:SF0">
    <property type="entry name" value="NUCLEASE SBCCD SUBUNIT D"/>
    <property type="match status" value="1"/>
</dbReference>
<dbReference type="InterPro" id="IPR029052">
    <property type="entry name" value="Metallo-depent_PP-like"/>
</dbReference>
<dbReference type="Proteomes" id="UP001431656">
    <property type="component" value="Chromosome"/>
</dbReference>
<keyword evidence="4" id="KW-0540">Nuclease</keyword>
<dbReference type="InterPro" id="IPR026843">
    <property type="entry name" value="SbcD_C"/>
</dbReference>
<keyword evidence="4" id="KW-0255">Endonuclease</keyword>
<keyword evidence="4" id="KW-0233">DNA recombination</keyword>
<dbReference type="InterPro" id="IPR004843">
    <property type="entry name" value="Calcineurin-like_PHP"/>
</dbReference>
<dbReference type="GO" id="GO:0006310">
    <property type="term" value="P:DNA recombination"/>
    <property type="evidence" value="ECO:0007669"/>
    <property type="project" value="UniProtKB-KW"/>
</dbReference>
<evidence type="ECO:0000259" key="6">
    <source>
        <dbReference type="Pfam" id="PF12320"/>
    </source>
</evidence>
<evidence type="ECO:0000256" key="3">
    <source>
        <dbReference type="ARBA" id="ARBA00013365"/>
    </source>
</evidence>
<evidence type="ECO:0000313" key="8">
    <source>
        <dbReference type="Proteomes" id="UP001431656"/>
    </source>
</evidence>
<dbReference type="InterPro" id="IPR004593">
    <property type="entry name" value="SbcD"/>
</dbReference>
<dbReference type="NCBIfam" id="TIGR00619">
    <property type="entry name" value="sbcd"/>
    <property type="match status" value="1"/>
</dbReference>
<dbReference type="Pfam" id="PF00149">
    <property type="entry name" value="Metallophos"/>
    <property type="match status" value="1"/>
</dbReference>
<dbReference type="AlphaFoldDB" id="A0AAN0MIH5"/>
<keyword evidence="8" id="KW-1185">Reference proteome</keyword>
<dbReference type="Pfam" id="PF12320">
    <property type="entry name" value="SbcD_C"/>
    <property type="match status" value="1"/>
</dbReference>
<protein>
    <recommendedName>
        <fullName evidence="3 4">Nuclease SbcCD subunit D</fullName>
    </recommendedName>
</protein>
<dbReference type="PANTHER" id="PTHR30337">
    <property type="entry name" value="COMPONENT OF ATP-DEPENDENT DSDNA EXONUCLEASE"/>
    <property type="match status" value="1"/>
</dbReference>
<accession>A0AAN0MIH5</accession>
<comment type="function">
    <text evidence="4">SbcCD cleaves DNA hairpin structures. These structures can inhibit DNA replication and are intermediates in certain DNA recombination reactions. The complex acts as a 3'-&gt;5' double strand exonuclease that can open hairpins. It also has a 5' single-strand endonuclease activity.</text>
</comment>
<dbReference type="EMBL" id="AP028056">
    <property type="protein sequence ID" value="BEH03159.1"/>
    <property type="molecule type" value="Genomic_DNA"/>
</dbReference>